<dbReference type="Gene3D" id="3.50.50.60">
    <property type="entry name" value="FAD/NAD(P)-binding domain"/>
    <property type="match status" value="1"/>
</dbReference>
<dbReference type="Gene3D" id="3.90.660.10">
    <property type="match status" value="1"/>
</dbReference>
<dbReference type="InterPro" id="IPR050281">
    <property type="entry name" value="Flavin_monoamine_oxidase"/>
</dbReference>
<gene>
    <name evidence="2" type="ORF">Cha6605_1481</name>
</gene>
<dbReference type="PATRIC" id="fig|1173020.3.peg.1709"/>
<proteinExistence type="predicted"/>
<accession>K9UDY3</accession>
<dbReference type="AlphaFoldDB" id="K9UDY3"/>
<dbReference type="InterPro" id="IPR036188">
    <property type="entry name" value="FAD/NAD-bd_sf"/>
</dbReference>
<dbReference type="eggNOG" id="COG1231">
    <property type="taxonomic scope" value="Bacteria"/>
</dbReference>
<dbReference type="PANTHER" id="PTHR10742">
    <property type="entry name" value="FLAVIN MONOAMINE OXIDASE"/>
    <property type="match status" value="1"/>
</dbReference>
<name>K9UDY3_CHAP6</name>
<dbReference type="GO" id="GO:0016491">
    <property type="term" value="F:oxidoreductase activity"/>
    <property type="evidence" value="ECO:0007669"/>
    <property type="project" value="InterPro"/>
</dbReference>
<dbReference type="EMBL" id="CP003600">
    <property type="protein sequence ID" value="AFY92646.1"/>
    <property type="molecule type" value="Genomic_DNA"/>
</dbReference>
<organism evidence="2 3">
    <name type="scientific">Chamaesiphon minutus (strain ATCC 27169 / PCC 6605)</name>
    <dbReference type="NCBI Taxonomy" id="1173020"/>
    <lineage>
        <taxon>Bacteria</taxon>
        <taxon>Bacillati</taxon>
        <taxon>Cyanobacteriota</taxon>
        <taxon>Cyanophyceae</taxon>
        <taxon>Gomontiellales</taxon>
        <taxon>Chamaesiphonaceae</taxon>
        <taxon>Chamaesiphon</taxon>
    </lineage>
</organism>
<evidence type="ECO:0000313" key="2">
    <source>
        <dbReference type="EMBL" id="AFY92646.1"/>
    </source>
</evidence>
<dbReference type="SUPFAM" id="SSF54373">
    <property type="entry name" value="FAD-linked reductases, C-terminal domain"/>
    <property type="match status" value="1"/>
</dbReference>
<dbReference type="OrthoDB" id="547674at2"/>
<sequence>MNTNQILNDCRSANRQPKKITILGAGIAGLVAAYELEKLGHQVEVLEGSPRIGGRVWTYRFGSGADAPYGELGAMRIPKTHEHTLHYVRELGLDDKLCKFITVFEEHNALMNIQGKIFRIKDASKSFEQYYQGIFLATQYREKTRHFAAWLKTIIDAIAPSDLRDSFDRDLESHLMAELDRLDLEPYFSADGDTVNFHKFIKANPSFRAHCSKALDIFLSDILVETSDDLLQLEGGMEQLIDRLAAAIKAPIKCNREVMALDVRADAVKVSWLENGMLQHRICDYVLCTIPFSILKNLELIGFDDRKLAAIENTVYCAATKTILHCSEPFWEKEGIGGGASLGGEGIQQVYYPSIESHPDRGSVLLASYTIGKDSEHLDVMSDSQRCFYVRDWVGQIHPTINTPGVILDAATVAWGNYPWSNGGCTIPWGGDLSDELNHAFRYLEAARPLNRLFFAGEHCSRFPAWLQGAIESALEAIDRIVSHQPIELNEGAIDTAHQGC</sequence>
<dbReference type="RefSeq" id="WP_015158825.1">
    <property type="nucleotide sequence ID" value="NC_019697.1"/>
</dbReference>
<evidence type="ECO:0000313" key="3">
    <source>
        <dbReference type="Proteomes" id="UP000010366"/>
    </source>
</evidence>
<dbReference type="Proteomes" id="UP000010366">
    <property type="component" value="Chromosome"/>
</dbReference>
<reference evidence="2 3" key="1">
    <citation type="submission" date="2012-05" db="EMBL/GenBank/DDBJ databases">
        <title>Finished chromosome of genome of Chamaesiphon sp. PCC 6605.</title>
        <authorList>
            <consortium name="US DOE Joint Genome Institute"/>
            <person name="Gugger M."/>
            <person name="Coursin T."/>
            <person name="Rippka R."/>
            <person name="Tandeau De Marsac N."/>
            <person name="Huntemann M."/>
            <person name="Wei C.-L."/>
            <person name="Han J."/>
            <person name="Detter J.C."/>
            <person name="Han C."/>
            <person name="Tapia R."/>
            <person name="Chen A."/>
            <person name="Kyrpides N."/>
            <person name="Mavromatis K."/>
            <person name="Markowitz V."/>
            <person name="Szeto E."/>
            <person name="Ivanova N."/>
            <person name="Pagani I."/>
            <person name="Pati A."/>
            <person name="Goodwin L."/>
            <person name="Nordberg H.P."/>
            <person name="Cantor M.N."/>
            <person name="Hua S.X."/>
            <person name="Woyke T."/>
            <person name="Kerfeld C.A."/>
        </authorList>
    </citation>
    <scope>NUCLEOTIDE SEQUENCE [LARGE SCALE GENOMIC DNA]</scope>
    <source>
        <strain evidence="3">ATCC 27169 / PCC 6605</strain>
    </source>
</reference>
<dbReference type="STRING" id="1173020.Cha6605_1481"/>
<feature type="domain" description="Amine oxidase" evidence="1">
    <location>
        <begin position="27"/>
        <end position="481"/>
    </location>
</feature>
<dbReference type="Gene3D" id="1.20.1440.240">
    <property type="match status" value="1"/>
</dbReference>
<dbReference type="HOGENOM" id="CLU_004498_8_3_3"/>
<dbReference type="SUPFAM" id="SSF51905">
    <property type="entry name" value="FAD/NAD(P)-binding domain"/>
    <property type="match status" value="1"/>
</dbReference>
<dbReference type="InterPro" id="IPR002937">
    <property type="entry name" value="Amino_oxidase"/>
</dbReference>
<protein>
    <submittedName>
        <fullName evidence="2">Monoamine oxidase</fullName>
    </submittedName>
</protein>
<dbReference type="KEGG" id="cmp:Cha6605_1481"/>
<keyword evidence="3" id="KW-1185">Reference proteome</keyword>
<dbReference type="Pfam" id="PF01593">
    <property type="entry name" value="Amino_oxidase"/>
    <property type="match status" value="1"/>
</dbReference>
<dbReference type="PANTHER" id="PTHR10742:SF410">
    <property type="entry name" value="LYSINE-SPECIFIC HISTONE DEMETHYLASE 2"/>
    <property type="match status" value="1"/>
</dbReference>
<evidence type="ECO:0000259" key="1">
    <source>
        <dbReference type="Pfam" id="PF01593"/>
    </source>
</evidence>